<feature type="transmembrane region" description="Helical" evidence="2">
    <location>
        <begin position="279"/>
        <end position="299"/>
    </location>
</feature>
<name>A0A0D0BT71_9AGAR</name>
<evidence type="ECO:0000313" key="5">
    <source>
        <dbReference type="Proteomes" id="UP000053593"/>
    </source>
</evidence>
<sequence>MGLAWLLNLINGVPSQGLEGTANIPLEEVVACTQSSPSGKDFVDGLKKICSDPNLKETFKAKFSQEFIKADNREFMDHELSILTDTLLRIKQDFETVSDGLLQFDNKEYRKRKANGEAGDDPINPLQPRWKEAQKRFNELMAESKKTAEKAAYQAQRYRKVILDMATDSSISREDVMTELQGFIDDIDKLYSDGGDFASKFDSLREEISRFKTIMKIAIADASNHVVEKISNLDANIGDVQAILSGYQTWANIGWVFLAGTGIGVAVGIGLAMMTPQCWLCAVVVALAAVGVEVEIGVVKENWKAHLDELQKNLKDSINRKKEVEELKILFTKTEGHVTDICNSINAIARVWGIFKLEANALRSALVSTRTTKTKPGLDRQIQMAQEQFFILEKDLESYSSKMAAVEA</sequence>
<evidence type="ECO:0008006" key="6">
    <source>
        <dbReference type="Google" id="ProtNLM"/>
    </source>
</evidence>
<proteinExistence type="predicted"/>
<feature type="transmembrane region" description="Helical" evidence="2">
    <location>
        <begin position="253"/>
        <end position="272"/>
    </location>
</feature>
<dbReference type="OrthoDB" id="3059742at2759"/>
<dbReference type="AlphaFoldDB" id="A0A0D0BT71"/>
<keyword evidence="1" id="KW-0175">Coiled coil</keyword>
<evidence type="ECO:0000313" key="4">
    <source>
        <dbReference type="EMBL" id="KIK58546.1"/>
    </source>
</evidence>
<feature type="chain" id="PRO_5012090873" description="Karyogamy protein 5" evidence="3">
    <location>
        <begin position="16"/>
        <end position="408"/>
    </location>
</feature>
<evidence type="ECO:0000256" key="3">
    <source>
        <dbReference type="SAM" id="SignalP"/>
    </source>
</evidence>
<keyword evidence="3" id="KW-0732">Signal</keyword>
<keyword evidence="5" id="KW-1185">Reference proteome</keyword>
<dbReference type="Gene3D" id="1.20.1170.10">
    <property type="match status" value="1"/>
</dbReference>
<dbReference type="EMBL" id="KN834784">
    <property type="protein sequence ID" value="KIK58546.1"/>
    <property type="molecule type" value="Genomic_DNA"/>
</dbReference>
<dbReference type="HOGENOM" id="CLU_674478_0_0_1"/>
<protein>
    <recommendedName>
        <fullName evidence="6">Karyogamy protein 5</fullName>
    </recommendedName>
</protein>
<evidence type="ECO:0000256" key="1">
    <source>
        <dbReference type="SAM" id="Coils"/>
    </source>
</evidence>
<organism evidence="4 5">
    <name type="scientific">Collybiopsis luxurians FD-317 M1</name>
    <dbReference type="NCBI Taxonomy" id="944289"/>
    <lineage>
        <taxon>Eukaryota</taxon>
        <taxon>Fungi</taxon>
        <taxon>Dikarya</taxon>
        <taxon>Basidiomycota</taxon>
        <taxon>Agaricomycotina</taxon>
        <taxon>Agaricomycetes</taxon>
        <taxon>Agaricomycetidae</taxon>
        <taxon>Agaricales</taxon>
        <taxon>Marasmiineae</taxon>
        <taxon>Omphalotaceae</taxon>
        <taxon>Collybiopsis</taxon>
        <taxon>Collybiopsis luxurians</taxon>
    </lineage>
</organism>
<dbReference type="SUPFAM" id="SSF58100">
    <property type="entry name" value="Bacterial hemolysins"/>
    <property type="match status" value="1"/>
</dbReference>
<accession>A0A0D0BT71</accession>
<keyword evidence="2" id="KW-0472">Membrane</keyword>
<keyword evidence="2" id="KW-0812">Transmembrane</keyword>
<feature type="signal peptide" evidence="3">
    <location>
        <begin position="1"/>
        <end position="15"/>
    </location>
</feature>
<evidence type="ECO:0000256" key="2">
    <source>
        <dbReference type="SAM" id="Phobius"/>
    </source>
</evidence>
<keyword evidence="2" id="KW-1133">Transmembrane helix</keyword>
<dbReference type="Proteomes" id="UP000053593">
    <property type="component" value="Unassembled WGS sequence"/>
</dbReference>
<reference evidence="4 5" key="1">
    <citation type="submission" date="2014-04" db="EMBL/GenBank/DDBJ databases">
        <title>Evolutionary Origins and Diversification of the Mycorrhizal Mutualists.</title>
        <authorList>
            <consortium name="DOE Joint Genome Institute"/>
            <consortium name="Mycorrhizal Genomics Consortium"/>
            <person name="Kohler A."/>
            <person name="Kuo A."/>
            <person name="Nagy L.G."/>
            <person name="Floudas D."/>
            <person name="Copeland A."/>
            <person name="Barry K.W."/>
            <person name="Cichocki N."/>
            <person name="Veneault-Fourrey C."/>
            <person name="LaButti K."/>
            <person name="Lindquist E.A."/>
            <person name="Lipzen A."/>
            <person name="Lundell T."/>
            <person name="Morin E."/>
            <person name="Murat C."/>
            <person name="Riley R."/>
            <person name="Ohm R."/>
            <person name="Sun H."/>
            <person name="Tunlid A."/>
            <person name="Henrissat B."/>
            <person name="Grigoriev I.V."/>
            <person name="Hibbett D.S."/>
            <person name="Martin F."/>
        </authorList>
    </citation>
    <scope>NUCLEOTIDE SEQUENCE [LARGE SCALE GENOMIC DNA]</scope>
    <source>
        <strain evidence="4 5">FD-317 M1</strain>
    </source>
</reference>
<gene>
    <name evidence="4" type="ORF">GYMLUDRAFT_262395</name>
</gene>
<feature type="coiled-coil region" evidence="1">
    <location>
        <begin position="300"/>
        <end position="327"/>
    </location>
</feature>